<name>A0A450SUD6_9GAMM</name>
<gene>
    <name evidence="1" type="ORF">BECKDK2373B_GA0170837_106725</name>
</gene>
<reference evidence="1" key="1">
    <citation type="submission" date="2019-02" db="EMBL/GenBank/DDBJ databases">
        <authorList>
            <person name="Gruber-Vodicka R. H."/>
            <person name="Seah K. B. B."/>
        </authorList>
    </citation>
    <scope>NUCLEOTIDE SEQUENCE</scope>
    <source>
        <strain evidence="1">BECK_DK47</strain>
    </source>
</reference>
<organism evidence="1">
    <name type="scientific">Candidatus Kentrum sp. DK</name>
    <dbReference type="NCBI Taxonomy" id="2126562"/>
    <lineage>
        <taxon>Bacteria</taxon>
        <taxon>Pseudomonadati</taxon>
        <taxon>Pseudomonadota</taxon>
        <taxon>Gammaproteobacteria</taxon>
        <taxon>Candidatus Kentrum</taxon>
    </lineage>
</organism>
<evidence type="ECO:0000313" key="1">
    <source>
        <dbReference type="EMBL" id="VFJ57612.1"/>
    </source>
</evidence>
<dbReference type="EMBL" id="CAADEX010000067">
    <property type="protein sequence ID" value="VFJ57612.1"/>
    <property type="molecule type" value="Genomic_DNA"/>
</dbReference>
<accession>A0A450SUD6</accession>
<dbReference type="AlphaFoldDB" id="A0A450SUD6"/>
<sequence length="76" mass="8768">MKAYAYEHTMKENGMLTLKRLPFNIGERIEVIIIPRSKFKGFRKVPFDSALAFAISLPKFSEIPVFQGPNKHIKMV</sequence>
<protein>
    <submittedName>
        <fullName evidence="1">Uncharacterized protein</fullName>
    </submittedName>
</protein>
<proteinExistence type="predicted"/>